<dbReference type="SUPFAM" id="SSF109854">
    <property type="entry name" value="DinB/YfiT-like putative metalloenzymes"/>
    <property type="match status" value="1"/>
</dbReference>
<comment type="caution">
    <text evidence="2">The sequence shown here is derived from an EMBL/GenBank/DDBJ whole genome shotgun (WGS) entry which is preliminary data.</text>
</comment>
<proteinExistence type="predicted"/>
<evidence type="ECO:0000259" key="1">
    <source>
        <dbReference type="Pfam" id="PF12867"/>
    </source>
</evidence>
<dbReference type="Proteomes" id="UP001165044">
    <property type="component" value="Unassembled WGS sequence"/>
</dbReference>
<name>A0ABQ5PUA1_9BACT</name>
<dbReference type="EMBL" id="BSDC01000001">
    <property type="protein sequence ID" value="GLH65933.1"/>
    <property type="molecule type" value="Genomic_DNA"/>
</dbReference>
<keyword evidence="3" id="KW-1185">Reference proteome</keyword>
<protein>
    <recommendedName>
        <fullName evidence="1">DinB-like domain-containing protein</fullName>
    </recommendedName>
</protein>
<evidence type="ECO:0000313" key="3">
    <source>
        <dbReference type="Proteomes" id="UP001165044"/>
    </source>
</evidence>
<organism evidence="2 3">
    <name type="scientific">Geothrix edaphica</name>
    <dbReference type="NCBI Taxonomy" id="2927976"/>
    <lineage>
        <taxon>Bacteria</taxon>
        <taxon>Pseudomonadati</taxon>
        <taxon>Acidobacteriota</taxon>
        <taxon>Holophagae</taxon>
        <taxon>Holophagales</taxon>
        <taxon>Holophagaceae</taxon>
        <taxon>Geothrix</taxon>
    </lineage>
</organism>
<feature type="domain" description="DinB-like" evidence="1">
    <location>
        <begin position="12"/>
        <end position="141"/>
    </location>
</feature>
<sequence>MLQDTPSFLAYWRNARSRTVRVLEALAPEDLEWAPVPGAFTFGDLFRHLAGLERFMYAENVRGRPSAYPGHGVELSGGLAAGLDGVRAYLDRCHAESLALFGTLTDADLLAPCVNPAGASMATWKWLRAMAEHEAHHRGQLYLMASLRGRPVASLFGLTEEQLAAASKTKS</sequence>
<gene>
    <name evidence="2" type="ORF">GETHED_02970</name>
</gene>
<dbReference type="Pfam" id="PF12867">
    <property type="entry name" value="DinB_2"/>
    <property type="match status" value="1"/>
</dbReference>
<dbReference type="RefSeq" id="WP_285606024.1">
    <property type="nucleotide sequence ID" value="NZ_BSDC01000001.1"/>
</dbReference>
<accession>A0ABQ5PUA1</accession>
<dbReference type="InterPro" id="IPR034660">
    <property type="entry name" value="DinB/YfiT-like"/>
</dbReference>
<dbReference type="Gene3D" id="1.20.120.450">
    <property type="entry name" value="dinb family like domain"/>
    <property type="match status" value="1"/>
</dbReference>
<reference evidence="2" key="1">
    <citation type="journal article" date="2023" name="Antonie Van Leeuwenhoek">
        <title>Mesoterricola silvestris gen. nov., sp. nov., Mesoterricola sediminis sp. nov., Geothrix oryzae sp. nov., Geothrix edaphica sp. nov., Geothrix rubra sp. nov., and Geothrix limicola sp. nov., six novel members of Acidobacteriota isolated from soils.</title>
        <authorList>
            <person name="Itoh H."/>
            <person name="Sugisawa Y."/>
            <person name="Mise K."/>
            <person name="Xu Z."/>
            <person name="Kuniyasu M."/>
            <person name="Ushijima N."/>
            <person name="Kawano K."/>
            <person name="Kobayashi E."/>
            <person name="Shiratori Y."/>
            <person name="Masuda Y."/>
            <person name="Senoo K."/>
        </authorList>
    </citation>
    <scope>NUCLEOTIDE SEQUENCE</scope>
    <source>
        <strain evidence="2">Red802</strain>
    </source>
</reference>
<dbReference type="InterPro" id="IPR024775">
    <property type="entry name" value="DinB-like"/>
</dbReference>
<evidence type="ECO:0000313" key="2">
    <source>
        <dbReference type="EMBL" id="GLH65933.1"/>
    </source>
</evidence>